<evidence type="ECO:0000256" key="1">
    <source>
        <dbReference type="ARBA" id="ARBA00022737"/>
    </source>
</evidence>
<dbReference type="OMA" id="CAINDLC"/>
<dbReference type="Proteomes" id="UP000005426">
    <property type="component" value="Unassembled WGS sequence"/>
</dbReference>
<dbReference type="OrthoDB" id="4937852at2759"/>
<evidence type="ECO:0000313" key="5">
    <source>
        <dbReference type="Proteomes" id="UP000005426"/>
    </source>
</evidence>
<feature type="non-terminal residue" evidence="4">
    <location>
        <position position="616"/>
    </location>
</feature>
<dbReference type="PANTHER" id="PTHR24198:SF165">
    <property type="entry name" value="ANKYRIN REPEAT-CONTAINING PROTEIN-RELATED"/>
    <property type="match status" value="1"/>
</dbReference>
<accession>G9NEB1</accession>
<dbReference type="eggNOG" id="KOG4177">
    <property type="taxonomic scope" value="Eukaryota"/>
</dbReference>
<dbReference type="HOGENOM" id="CLU_000134_48_9_1"/>
<evidence type="ECO:0000256" key="2">
    <source>
        <dbReference type="ARBA" id="ARBA00023043"/>
    </source>
</evidence>
<feature type="repeat" description="ANK" evidence="3">
    <location>
        <begin position="138"/>
        <end position="160"/>
    </location>
</feature>
<feature type="repeat" description="ANK" evidence="3">
    <location>
        <begin position="578"/>
        <end position="610"/>
    </location>
</feature>
<dbReference type="AlphaFoldDB" id="G9NEB1"/>
<reference evidence="4 5" key="1">
    <citation type="journal article" date="2011" name="Genome Biol.">
        <title>Comparative genome sequence analysis underscores mycoparasitism as the ancestral life style of Trichoderma.</title>
        <authorList>
            <person name="Kubicek C.P."/>
            <person name="Herrera-Estrella A."/>
            <person name="Seidl-Seiboth V."/>
            <person name="Martinez D.A."/>
            <person name="Druzhinina I.S."/>
            <person name="Thon M."/>
            <person name="Zeilinger S."/>
            <person name="Casas-Flores S."/>
            <person name="Horwitz B.A."/>
            <person name="Mukherjee P.K."/>
            <person name="Mukherjee M."/>
            <person name="Kredics L."/>
            <person name="Alcaraz L.D."/>
            <person name="Aerts A."/>
            <person name="Antal Z."/>
            <person name="Atanasova L."/>
            <person name="Cervantes-Badillo M.G."/>
            <person name="Challacombe J."/>
            <person name="Chertkov O."/>
            <person name="McCluskey K."/>
            <person name="Coulpier F."/>
            <person name="Deshpande N."/>
            <person name="von Doehren H."/>
            <person name="Ebbole D.J."/>
            <person name="Esquivel-Naranjo E.U."/>
            <person name="Fekete E."/>
            <person name="Flipphi M."/>
            <person name="Glaser F."/>
            <person name="Gomez-Rodriguez E.Y."/>
            <person name="Gruber S."/>
            <person name="Han C."/>
            <person name="Henrissat B."/>
            <person name="Hermosa R."/>
            <person name="Hernandez-Onate M."/>
            <person name="Karaffa L."/>
            <person name="Kosti I."/>
            <person name="Le Crom S."/>
            <person name="Lindquist E."/>
            <person name="Lucas S."/>
            <person name="Luebeck M."/>
            <person name="Luebeck P.S."/>
            <person name="Margeot A."/>
            <person name="Metz B."/>
            <person name="Misra M."/>
            <person name="Nevalainen H."/>
            <person name="Omann M."/>
            <person name="Packer N."/>
            <person name="Perrone G."/>
            <person name="Uresti-Rivera E.E."/>
            <person name="Salamov A."/>
            <person name="Schmoll M."/>
            <person name="Seiboth B."/>
            <person name="Shapiro H."/>
            <person name="Sukno S."/>
            <person name="Tamayo-Ramos J.A."/>
            <person name="Tisch D."/>
            <person name="Wiest A."/>
            <person name="Wilkinson H.H."/>
            <person name="Zhang M."/>
            <person name="Coutinho P.M."/>
            <person name="Kenerley C.M."/>
            <person name="Monte E."/>
            <person name="Baker S.E."/>
            <person name="Grigoriev I.V."/>
        </authorList>
    </citation>
    <scope>NUCLEOTIDE SEQUENCE [LARGE SCALE GENOMIC DNA]</scope>
    <source>
        <strain evidence="5">ATCC 20476 / IMI 206040</strain>
    </source>
</reference>
<keyword evidence="2 3" id="KW-0040">ANK repeat</keyword>
<dbReference type="Gene3D" id="1.25.40.20">
    <property type="entry name" value="Ankyrin repeat-containing domain"/>
    <property type="match status" value="6"/>
</dbReference>
<dbReference type="Pfam" id="PF12796">
    <property type="entry name" value="Ank_2"/>
    <property type="match status" value="8"/>
</dbReference>
<organism evidence="4 5">
    <name type="scientific">Hypocrea atroviridis (strain ATCC 20476 / IMI 206040)</name>
    <name type="common">Trichoderma atroviride</name>
    <dbReference type="NCBI Taxonomy" id="452589"/>
    <lineage>
        <taxon>Eukaryota</taxon>
        <taxon>Fungi</taxon>
        <taxon>Dikarya</taxon>
        <taxon>Ascomycota</taxon>
        <taxon>Pezizomycotina</taxon>
        <taxon>Sordariomycetes</taxon>
        <taxon>Hypocreomycetidae</taxon>
        <taxon>Hypocreales</taxon>
        <taxon>Hypocreaceae</taxon>
        <taxon>Trichoderma</taxon>
    </lineage>
</organism>
<dbReference type="EMBL" id="ABDG02000011">
    <property type="protein sequence ID" value="EHK51017.1"/>
    <property type="molecule type" value="Genomic_DNA"/>
</dbReference>
<feature type="repeat" description="ANK" evidence="3">
    <location>
        <begin position="172"/>
        <end position="204"/>
    </location>
</feature>
<protein>
    <submittedName>
        <fullName evidence="4">Uncharacterized protein</fullName>
    </submittedName>
</protein>
<comment type="caution">
    <text evidence="4">The sequence shown here is derived from an EMBL/GenBank/DDBJ whole genome shotgun (WGS) entry which is preliminary data.</text>
</comment>
<dbReference type="SMART" id="SM00248">
    <property type="entry name" value="ANK"/>
    <property type="match status" value="16"/>
</dbReference>
<dbReference type="STRING" id="452589.G9NEB1"/>
<feature type="repeat" description="ANK" evidence="3">
    <location>
        <begin position="205"/>
        <end position="237"/>
    </location>
</feature>
<dbReference type="PANTHER" id="PTHR24198">
    <property type="entry name" value="ANKYRIN REPEAT AND PROTEIN KINASE DOMAIN-CONTAINING PROTEIN"/>
    <property type="match status" value="1"/>
</dbReference>
<dbReference type="PROSITE" id="PS50088">
    <property type="entry name" value="ANK_REPEAT"/>
    <property type="match status" value="11"/>
</dbReference>
<dbReference type="InterPro" id="IPR036770">
    <property type="entry name" value="Ankyrin_rpt-contain_sf"/>
</dbReference>
<feature type="repeat" description="ANK" evidence="3">
    <location>
        <begin position="41"/>
        <end position="73"/>
    </location>
</feature>
<sequence length="616" mass="66002">MQSFCKAPQLHKAASGGFNELLRGFLEFDLVKASIDSYNAFGYTPLHYAAQHGHADTVNLLLENGASANLSRQNVASPLQIAAELGHTAVIRLLLKYDDCTTGDNVDKSLRLAAAEGYVQSAKALLDKTTATDPVDSEGNTALHLASRHGHAELVCVLLDSDKFSKDLPNEGGMTAMHLAAREGYTEAVAIILEHEGSAEITNADGDTPMHIAAAKGYINVVELLCAKNPSIRYERNSDNETPLILAAKRGHVAAVKKLLHVSGSGSKQNGTDEDRDTALHLAASMNHLEACQTLLSHMSDSGIEAIDLSNNENETPLYRACCFGHTDVAKLLLDNGADCNKHCTEGCTPLHIAAFLRNLNVVRLLLDKTADYNALADIEATPIMLAAQEGHADVTAMLFEAGAAVDMVDSKGSTALHYAAWDGHLDCVEFLVEKGHVDYSLPRKDGRTPLHLAAVDGHVDVAKYLLEKGAQLSGGEYGSALHAAIEGRNVRSVKLLLEHGADPAIEHKGEGAIFPAFRVGNLEVVTALLDKMDSTARAAKDRNGRSLLACAIGVKNKDIGDYLISMNLVPIQDKDLYGRTPLMEAVLSDNADMVKTLLRMGADPNASDTERKTPL</sequence>
<feature type="repeat" description="ANK" evidence="3">
    <location>
        <begin position="379"/>
        <end position="411"/>
    </location>
</feature>
<name>G9NEB1_HYPAI</name>
<feature type="repeat" description="ANK" evidence="3">
    <location>
        <begin position="412"/>
        <end position="436"/>
    </location>
</feature>
<dbReference type="PRINTS" id="PR01415">
    <property type="entry name" value="ANKYRIN"/>
</dbReference>
<feature type="repeat" description="ANK" evidence="3">
    <location>
        <begin position="446"/>
        <end position="478"/>
    </location>
</feature>
<feature type="repeat" description="ANK" evidence="3">
    <location>
        <begin position="313"/>
        <end position="345"/>
    </location>
</feature>
<dbReference type="InterPro" id="IPR002110">
    <property type="entry name" value="Ankyrin_rpt"/>
</dbReference>
<feature type="repeat" description="ANK" evidence="3">
    <location>
        <begin position="477"/>
        <end position="509"/>
    </location>
</feature>
<evidence type="ECO:0000256" key="3">
    <source>
        <dbReference type="PROSITE-ProRule" id="PRU00023"/>
    </source>
</evidence>
<evidence type="ECO:0000313" key="4">
    <source>
        <dbReference type="EMBL" id="EHK51017.1"/>
    </source>
</evidence>
<proteinExistence type="predicted"/>
<keyword evidence="1" id="KW-0677">Repeat</keyword>
<keyword evidence="5" id="KW-1185">Reference proteome</keyword>
<gene>
    <name evidence="4" type="ORF">TRIATDRAFT_186587</name>
</gene>
<dbReference type="SUPFAM" id="SSF48403">
    <property type="entry name" value="Ankyrin repeat"/>
    <property type="match status" value="2"/>
</dbReference>
<feature type="repeat" description="ANK" evidence="3">
    <location>
        <begin position="346"/>
        <end position="378"/>
    </location>
</feature>
<dbReference type="PROSITE" id="PS50297">
    <property type="entry name" value="ANK_REP_REGION"/>
    <property type="match status" value="11"/>
</dbReference>